<dbReference type="STRING" id="388467.A19Y_3464"/>
<sequence length="121" mass="13978">MTANLIQASSPSIAKLTYPVLIQQQNQEYIVTVLGLDCKAKGASREAALEQLLEQVNAILKQGEIVQLEIPLPKPEHPWMKFAGMFKDDPYFDEMLKDIEDYRRERDAETEEYYRQLDGEE</sequence>
<proteinExistence type="predicted"/>
<gene>
    <name evidence="1" type="ORF">A19Y_3464</name>
</gene>
<evidence type="ECO:0000313" key="2">
    <source>
        <dbReference type="Proteomes" id="UP000027395"/>
    </source>
</evidence>
<name>A0A073CIV1_PLAA1</name>
<dbReference type="AlphaFoldDB" id="A0A073CIV1"/>
<reference evidence="1 2" key="1">
    <citation type="journal article" date="2014" name="Appl. Environ. Microbiol.">
        <title>Elucidation of insertion elements encoded on plasmids and in vitro construction of shuttle vectors from the toxic cyanobacterium Planktothrix.</title>
        <authorList>
            <person name="Christiansen G."/>
            <person name="Goesmann A."/>
            <person name="Kurmayer R."/>
        </authorList>
    </citation>
    <scope>NUCLEOTIDE SEQUENCE [LARGE SCALE GENOMIC DNA]</scope>
    <source>
        <strain evidence="1 2">NIVA-CYA 126/8</strain>
    </source>
</reference>
<dbReference type="HOGENOM" id="CLU_144860_1_0_3"/>
<evidence type="ECO:0000313" key="1">
    <source>
        <dbReference type="EMBL" id="KEI68234.1"/>
    </source>
</evidence>
<dbReference type="EMBL" id="CM002803">
    <property type="protein sequence ID" value="KEI68234.1"/>
    <property type="molecule type" value="Genomic_DNA"/>
</dbReference>
<accession>A0A073CIV1</accession>
<dbReference type="PATRIC" id="fig|388467.6.peg.3409"/>
<dbReference type="eggNOG" id="COG1598">
    <property type="taxonomic scope" value="Bacteria"/>
</dbReference>
<keyword evidence="2" id="KW-1185">Reference proteome</keyword>
<protein>
    <submittedName>
        <fullName evidence="1">Uncharacterized protein</fullName>
    </submittedName>
</protein>
<dbReference type="Gene3D" id="3.30.160.250">
    <property type="match status" value="1"/>
</dbReference>
<dbReference type="RefSeq" id="WP_042155575.1">
    <property type="nucleotide sequence ID" value="NZ_CM002803.1"/>
</dbReference>
<organism evidence="1 2">
    <name type="scientific">Planktothrix agardhii (strain NIVA-CYA 126/8)</name>
    <dbReference type="NCBI Taxonomy" id="388467"/>
    <lineage>
        <taxon>Bacteria</taxon>
        <taxon>Bacillati</taxon>
        <taxon>Cyanobacteriota</taxon>
        <taxon>Cyanophyceae</taxon>
        <taxon>Oscillatoriophycideae</taxon>
        <taxon>Oscillatoriales</taxon>
        <taxon>Microcoleaceae</taxon>
        <taxon>Planktothrix</taxon>
    </lineage>
</organism>
<dbReference type="Proteomes" id="UP000027395">
    <property type="component" value="Chromosome"/>
</dbReference>